<dbReference type="RefSeq" id="XP_043009721.1">
    <property type="nucleotide sequence ID" value="XM_043151641.1"/>
</dbReference>
<name>A0A9P7S0M8_9AGAR</name>
<dbReference type="FunFam" id="3.30.160.60:FF:000125">
    <property type="entry name" value="Putative zinc finger protein 143"/>
    <property type="match status" value="1"/>
</dbReference>
<dbReference type="InterPro" id="IPR013087">
    <property type="entry name" value="Znf_C2H2_type"/>
</dbReference>
<comment type="caution">
    <text evidence="8">The sequence shown here is derived from an EMBL/GenBank/DDBJ whole genome shotgun (WGS) entry which is preliminary data.</text>
</comment>
<evidence type="ECO:0000313" key="9">
    <source>
        <dbReference type="Proteomes" id="UP001049176"/>
    </source>
</evidence>
<dbReference type="Proteomes" id="UP001049176">
    <property type="component" value="Chromosome 4"/>
</dbReference>
<dbReference type="GO" id="GO:0000978">
    <property type="term" value="F:RNA polymerase II cis-regulatory region sequence-specific DNA binding"/>
    <property type="evidence" value="ECO:0007669"/>
    <property type="project" value="UniProtKB-ARBA"/>
</dbReference>
<feature type="region of interest" description="Disordered" evidence="6">
    <location>
        <begin position="102"/>
        <end position="188"/>
    </location>
</feature>
<sequence length="631" mass="69034">MDLDLLDNLPPPTISLSATRSWSMSKFIDFPEDLPGDEEDHHNPQIDGYRYPGESRYLPMDPVSRGILIQGSGEYVHPQDAWASSFSKRNGSTDSQYYPADSVSYAGTPSPTSTTGHTFLSGDIHGPIGTSLDSDSPSITSPNSDGSDSSGNSVHSTSEGHQVASSRLSVPSFSPSVHAQSGSHSPISIYSTSSPSPLVLSATSSPRASYLPVPDKLPSPLQHPQEDYGPMVNMSDIYSPSSAFDLHTQDAYNLTFSLSEFDESRLQHFPPLLVASASYEAELESEFEYHSPFRAIDAELEQPLGKRTRLNSDVVDNISDRKRVRRNSPAHTMEKKKRGRPRKSEPALISQAEASPPTTLIDSDEEFLQGGENDSDSDVYVPSDEEGARRIRGRGRKGSGSGSGNADTLRELELRANGAQQLSVPSIFEPSGLTSVDDAQSAVHRRQNGRRSQPVPVPNVTKKSRGRKVPVSGEDAEAPSPPVYHPFDFDGAGTGADFVVDTVAPRGRPVKTFTQDIQSCVEPEHPPTGVANEPFKVVSGGIKKLSGERRYVCTVDGCGKCFVRGEHLKRHVRSLHTWEKRECSSSPSLYGGRILLYFILFIFRRHFPYPYTSFVYDDLLFFASSLPLLLL</sequence>
<accession>A0A9P7S0M8</accession>
<feature type="compositionally biased region" description="Polar residues" evidence="6">
    <location>
        <begin position="352"/>
        <end position="361"/>
    </location>
</feature>
<dbReference type="InterPro" id="IPR036236">
    <property type="entry name" value="Znf_C2H2_sf"/>
</dbReference>
<dbReference type="OrthoDB" id="3003329at2759"/>
<dbReference type="EMBL" id="CM032184">
    <property type="protein sequence ID" value="KAG7093251.1"/>
    <property type="molecule type" value="Genomic_DNA"/>
</dbReference>
<evidence type="ECO:0000256" key="6">
    <source>
        <dbReference type="SAM" id="MobiDB-lite"/>
    </source>
</evidence>
<dbReference type="PROSITE" id="PS50157">
    <property type="entry name" value="ZINC_FINGER_C2H2_2"/>
    <property type="match status" value="1"/>
</dbReference>
<evidence type="ECO:0000256" key="1">
    <source>
        <dbReference type="ARBA" id="ARBA00022723"/>
    </source>
</evidence>
<evidence type="ECO:0000313" key="8">
    <source>
        <dbReference type="EMBL" id="KAG7093251.1"/>
    </source>
</evidence>
<dbReference type="PROSITE" id="PS00028">
    <property type="entry name" value="ZINC_FINGER_C2H2_1"/>
    <property type="match status" value="1"/>
</dbReference>
<feature type="compositionally biased region" description="Basic residues" evidence="6">
    <location>
        <begin position="322"/>
        <end position="341"/>
    </location>
</feature>
<keyword evidence="9" id="KW-1185">Reference proteome</keyword>
<dbReference type="AlphaFoldDB" id="A0A9P7S0M8"/>
<evidence type="ECO:0000256" key="2">
    <source>
        <dbReference type="ARBA" id="ARBA00022737"/>
    </source>
</evidence>
<evidence type="ECO:0000256" key="4">
    <source>
        <dbReference type="ARBA" id="ARBA00022833"/>
    </source>
</evidence>
<gene>
    <name evidence="8" type="ORF">E1B28_006936</name>
</gene>
<keyword evidence="1" id="KW-0479">Metal-binding</keyword>
<dbReference type="GeneID" id="66076012"/>
<feature type="region of interest" description="Disordered" evidence="6">
    <location>
        <begin position="423"/>
        <end position="482"/>
    </location>
</feature>
<dbReference type="SUPFAM" id="SSF57667">
    <property type="entry name" value="beta-beta-alpha zinc fingers"/>
    <property type="match status" value="1"/>
</dbReference>
<keyword evidence="4" id="KW-0862">Zinc</keyword>
<dbReference type="GO" id="GO:0000981">
    <property type="term" value="F:DNA-binding transcription factor activity, RNA polymerase II-specific"/>
    <property type="evidence" value="ECO:0007669"/>
    <property type="project" value="UniProtKB-ARBA"/>
</dbReference>
<feature type="domain" description="C2H2-type" evidence="7">
    <location>
        <begin position="551"/>
        <end position="581"/>
    </location>
</feature>
<feature type="region of interest" description="Disordered" evidence="6">
    <location>
        <begin position="317"/>
        <end position="406"/>
    </location>
</feature>
<feature type="compositionally biased region" description="Low complexity" evidence="6">
    <location>
        <begin position="165"/>
        <end position="188"/>
    </location>
</feature>
<feature type="compositionally biased region" description="Low complexity" evidence="6">
    <location>
        <begin position="138"/>
        <end position="157"/>
    </location>
</feature>
<keyword evidence="3 5" id="KW-0863">Zinc-finger</keyword>
<feature type="compositionally biased region" description="Acidic residues" evidence="6">
    <location>
        <begin position="362"/>
        <end position="377"/>
    </location>
</feature>
<protein>
    <recommendedName>
        <fullName evidence="7">C2H2-type domain-containing protein</fullName>
    </recommendedName>
</protein>
<evidence type="ECO:0000256" key="5">
    <source>
        <dbReference type="PROSITE-ProRule" id="PRU00042"/>
    </source>
</evidence>
<reference evidence="8" key="1">
    <citation type="journal article" date="2021" name="Genome Biol. Evol.">
        <title>The assembled and annotated genome of the fairy-ring fungus Marasmius oreades.</title>
        <authorList>
            <person name="Hiltunen M."/>
            <person name="Ament-Velasquez S.L."/>
            <person name="Johannesson H."/>
        </authorList>
    </citation>
    <scope>NUCLEOTIDE SEQUENCE</scope>
    <source>
        <strain evidence="8">03SP1</strain>
    </source>
</reference>
<dbReference type="Gene3D" id="3.30.160.60">
    <property type="entry name" value="Classic Zinc Finger"/>
    <property type="match status" value="1"/>
</dbReference>
<organism evidence="8 9">
    <name type="scientific">Marasmius oreades</name>
    <name type="common">fairy-ring Marasmius</name>
    <dbReference type="NCBI Taxonomy" id="181124"/>
    <lineage>
        <taxon>Eukaryota</taxon>
        <taxon>Fungi</taxon>
        <taxon>Dikarya</taxon>
        <taxon>Basidiomycota</taxon>
        <taxon>Agaricomycotina</taxon>
        <taxon>Agaricomycetes</taxon>
        <taxon>Agaricomycetidae</taxon>
        <taxon>Agaricales</taxon>
        <taxon>Marasmiineae</taxon>
        <taxon>Marasmiaceae</taxon>
        <taxon>Marasmius</taxon>
    </lineage>
</organism>
<feature type="compositionally biased region" description="Low complexity" evidence="6">
    <location>
        <begin position="107"/>
        <end position="116"/>
    </location>
</feature>
<evidence type="ECO:0000259" key="7">
    <source>
        <dbReference type="PROSITE" id="PS50157"/>
    </source>
</evidence>
<dbReference type="GO" id="GO:0008270">
    <property type="term" value="F:zinc ion binding"/>
    <property type="evidence" value="ECO:0007669"/>
    <property type="project" value="UniProtKB-KW"/>
</dbReference>
<dbReference type="SMART" id="SM00355">
    <property type="entry name" value="ZnF_C2H2"/>
    <property type="match status" value="1"/>
</dbReference>
<evidence type="ECO:0000256" key="3">
    <source>
        <dbReference type="ARBA" id="ARBA00022771"/>
    </source>
</evidence>
<proteinExistence type="predicted"/>
<keyword evidence="2" id="KW-0677">Repeat</keyword>